<dbReference type="SUPFAM" id="SSF51604">
    <property type="entry name" value="Enolase C-terminal domain-like"/>
    <property type="match status" value="1"/>
</dbReference>
<gene>
    <name evidence="5" type="ORF">GFK26_21445</name>
</gene>
<dbReference type="InterPro" id="IPR013341">
    <property type="entry name" value="Mandelate_racemase_N_dom"/>
</dbReference>
<protein>
    <submittedName>
        <fullName evidence="5">Mandelate racemase/muconate lactonizing enzyme family protein</fullName>
    </submittedName>
</protein>
<comment type="cofactor">
    <cofactor evidence="1">
        <name>Mg(2+)</name>
        <dbReference type="ChEBI" id="CHEBI:18420"/>
    </cofactor>
</comment>
<accession>A0A5Q0M6M3</accession>
<keyword evidence="2" id="KW-0479">Metal-binding</keyword>
<name>A0A5Q0M6M3_VARPD</name>
<keyword evidence="3" id="KW-0460">Magnesium</keyword>
<dbReference type="Gene3D" id="3.30.390.10">
    <property type="entry name" value="Enolase-like, N-terminal domain"/>
    <property type="match status" value="1"/>
</dbReference>
<organism evidence="5 6">
    <name type="scientific">Variovorax paradoxus</name>
    <dbReference type="NCBI Taxonomy" id="34073"/>
    <lineage>
        <taxon>Bacteria</taxon>
        <taxon>Pseudomonadati</taxon>
        <taxon>Pseudomonadota</taxon>
        <taxon>Betaproteobacteria</taxon>
        <taxon>Burkholderiales</taxon>
        <taxon>Comamonadaceae</taxon>
        <taxon>Variovorax</taxon>
    </lineage>
</organism>
<evidence type="ECO:0000259" key="4">
    <source>
        <dbReference type="SMART" id="SM00922"/>
    </source>
</evidence>
<dbReference type="Pfam" id="PF13378">
    <property type="entry name" value="MR_MLE_C"/>
    <property type="match status" value="1"/>
</dbReference>
<proteinExistence type="predicted"/>
<evidence type="ECO:0000313" key="6">
    <source>
        <dbReference type="Proteomes" id="UP000326780"/>
    </source>
</evidence>
<dbReference type="Proteomes" id="UP000326780">
    <property type="component" value="Chromosome"/>
</dbReference>
<dbReference type="GO" id="GO:0009063">
    <property type="term" value="P:amino acid catabolic process"/>
    <property type="evidence" value="ECO:0007669"/>
    <property type="project" value="InterPro"/>
</dbReference>
<evidence type="ECO:0000313" key="5">
    <source>
        <dbReference type="EMBL" id="QFZ85139.1"/>
    </source>
</evidence>
<dbReference type="InterPro" id="IPR013342">
    <property type="entry name" value="Mandelate_racemase_C"/>
</dbReference>
<dbReference type="InterPro" id="IPR029065">
    <property type="entry name" value="Enolase_C-like"/>
</dbReference>
<reference evidence="5 6" key="1">
    <citation type="submission" date="2019-10" db="EMBL/GenBank/DDBJ databases">
        <title>Complete genome sequence of Variovorax paradoxus 5C-2.</title>
        <authorList>
            <person name="Gogoleva N.E."/>
            <person name="Balkin A.S."/>
        </authorList>
    </citation>
    <scope>NUCLEOTIDE SEQUENCE [LARGE SCALE GENOMIC DNA]</scope>
    <source>
        <strain evidence="5 6">5C-2</strain>
    </source>
</reference>
<dbReference type="SFLD" id="SFLDS00001">
    <property type="entry name" value="Enolase"/>
    <property type="match status" value="1"/>
</dbReference>
<feature type="domain" description="Mandelate racemase/muconate lactonizing enzyme C-terminal" evidence="4">
    <location>
        <begin position="148"/>
        <end position="240"/>
    </location>
</feature>
<dbReference type="InterPro" id="IPR036849">
    <property type="entry name" value="Enolase-like_C_sf"/>
</dbReference>
<dbReference type="GO" id="GO:0000287">
    <property type="term" value="F:magnesium ion binding"/>
    <property type="evidence" value="ECO:0007669"/>
    <property type="project" value="TreeGrafter"/>
</dbReference>
<dbReference type="AlphaFoldDB" id="A0A5Q0M6M3"/>
<dbReference type="CDD" id="cd03316">
    <property type="entry name" value="MR_like"/>
    <property type="match status" value="1"/>
</dbReference>
<dbReference type="PANTHER" id="PTHR13794">
    <property type="entry name" value="ENOLASE SUPERFAMILY, MANDELATE RACEMASE"/>
    <property type="match status" value="1"/>
</dbReference>
<dbReference type="Pfam" id="PF02746">
    <property type="entry name" value="MR_MLE_N"/>
    <property type="match status" value="1"/>
</dbReference>
<dbReference type="PANTHER" id="PTHR13794:SF58">
    <property type="entry name" value="MITOCHONDRIAL ENOLASE SUPERFAMILY MEMBER 1"/>
    <property type="match status" value="1"/>
</dbReference>
<sequence>MKIAHIDIIEAVIPFDDGGSGMGITPDRWDSLEFVLVRVETDTGVVGWGECFAYSCRAAVATAARSMVAPLLQGRELPVTPEALMLEVQRRLHLFGRYGITMFAISGFDIALWDIAAKAQGRPLHSLLGDACRSEIPAYASLVRYGDAALVRKYCHEAIAQGYRYIKLHEIEPDIIRAGRAAIGPDIGLSVDVNCAWSTEQARERIAMLSEVDAMWIEEPVFPPEDIRTQAQLNAAFPVGAGENACTRHEFARMLEAGAVRYAQPSVIKIGGVTEFVAAAALAQAQGVTVMPHSPYFGPGYFATLQLSAGLAGEPLFEHLYVQPAADLALGGTPLPQQGTVSIPQVPGHGFEPDPQVLARWRI</sequence>
<dbReference type="GO" id="GO:0016052">
    <property type="term" value="P:carbohydrate catabolic process"/>
    <property type="evidence" value="ECO:0007669"/>
    <property type="project" value="TreeGrafter"/>
</dbReference>
<dbReference type="SUPFAM" id="SSF54826">
    <property type="entry name" value="Enolase N-terminal domain-like"/>
    <property type="match status" value="1"/>
</dbReference>
<dbReference type="GO" id="GO:0016836">
    <property type="term" value="F:hydro-lyase activity"/>
    <property type="evidence" value="ECO:0007669"/>
    <property type="project" value="TreeGrafter"/>
</dbReference>
<dbReference type="InterPro" id="IPR018110">
    <property type="entry name" value="Mandel_Rmase/mucon_lact_enz_CS"/>
</dbReference>
<evidence type="ECO:0000256" key="1">
    <source>
        <dbReference type="ARBA" id="ARBA00001946"/>
    </source>
</evidence>
<dbReference type="InterPro" id="IPR029017">
    <property type="entry name" value="Enolase-like_N"/>
</dbReference>
<dbReference type="Gene3D" id="3.20.20.120">
    <property type="entry name" value="Enolase-like C-terminal domain"/>
    <property type="match status" value="1"/>
</dbReference>
<dbReference type="EMBL" id="CP045644">
    <property type="protein sequence ID" value="QFZ85139.1"/>
    <property type="molecule type" value="Genomic_DNA"/>
</dbReference>
<dbReference type="PROSITE" id="PS00909">
    <property type="entry name" value="MR_MLE_2"/>
    <property type="match status" value="1"/>
</dbReference>
<dbReference type="RefSeq" id="WP_153283757.1">
    <property type="nucleotide sequence ID" value="NZ_CP045644.1"/>
</dbReference>
<evidence type="ECO:0000256" key="3">
    <source>
        <dbReference type="ARBA" id="ARBA00022842"/>
    </source>
</evidence>
<dbReference type="InterPro" id="IPR046945">
    <property type="entry name" value="RHMD-like"/>
</dbReference>
<evidence type="ECO:0000256" key="2">
    <source>
        <dbReference type="ARBA" id="ARBA00022723"/>
    </source>
</evidence>
<dbReference type="SMART" id="SM00922">
    <property type="entry name" value="MR_MLE"/>
    <property type="match status" value="1"/>
</dbReference>